<name>A0A1M4ZP28_9BACL</name>
<dbReference type="Gene3D" id="1.20.1740.10">
    <property type="entry name" value="Amino acid/polyamine transporter I"/>
    <property type="match status" value="1"/>
</dbReference>
<feature type="transmembrane region" description="Helical" evidence="8">
    <location>
        <begin position="242"/>
        <end position="264"/>
    </location>
</feature>
<evidence type="ECO:0000256" key="8">
    <source>
        <dbReference type="SAM" id="Phobius"/>
    </source>
</evidence>
<evidence type="ECO:0000313" key="11">
    <source>
        <dbReference type="Proteomes" id="UP000184476"/>
    </source>
</evidence>
<dbReference type="InterPro" id="IPR004840">
    <property type="entry name" value="Amino_acid_permease_CS"/>
</dbReference>
<evidence type="ECO:0000259" key="9">
    <source>
        <dbReference type="Pfam" id="PF00324"/>
    </source>
</evidence>
<feature type="transmembrane region" description="Helical" evidence="8">
    <location>
        <begin position="21"/>
        <end position="40"/>
    </location>
</feature>
<protein>
    <submittedName>
        <fullName evidence="10">Amino acid/polyamine/organocation transporter, APC superfamily</fullName>
    </submittedName>
</protein>
<dbReference type="GO" id="GO:0005886">
    <property type="term" value="C:plasma membrane"/>
    <property type="evidence" value="ECO:0007669"/>
    <property type="project" value="UniProtKB-SubCell"/>
</dbReference>
<reference evidence="10 11" key="1">
    <citation type="submission" date="2016-11" db="EMBL/GenBank/DDBJ databases">
        <authorList>
            <person name="Jaros S."/>
            <person name="Januszkiewicz K."/>
            <person name="Wedrychowicz H."/>
        </authorList>
    </citation>
    <scope>NUCLEOTIDE SEQUENCE [LARGE SCALE GENOMIC DNA]</scope>
    <source>
        <strain evidence="10 11">DSM 44666</strain>
    </source>
</reference>
<dbReference type="Proteomes" id="UP000184476">
    <property type="component" value="Unassembled WGS sequence"/>
</dbReference>
<evidence type="ECO:0000256" key="1">
    <source>
        <dbReference type="ARBA" id="ARBA00004651"/>
    </source>
</evidence>
<keyword evidence="7 8" id="KW-0472">Membrane</keyword>
<dbReference type="PANTHER" id="PTHR43495:SF6">
    <property type="entry name" value="THREONINE_SERINE TRANSPORTER YBXG-RELATED"/>
    <property type="match status" value="1"/>
</dbReference>
<dbReference type="GO" id="GO:0055085">
    <property type="term" value="P:transmembrane transport"/>
    <property type="evidence" value="ECO:0007669"/>
    <property type="project" value="InterPro"/>
</dbReference>
<evidence type="ECO:0000256" key="3">
    <source>
        <dbReference type="ARBA" id="ARBA00022475"/>
    </source>
</evidence>
<feature type="transmembrane region" description="Helical" evidence="8">
    <location>
        <begin position="403"/>
        <end position="424"/>
    </location>
</feature>
<evidence type="ECO:0000256" key="5">
    <source>
        <dbReference type="ARBA" id="ARBA00022970"/>
    </source>
</evidence>
<gene>
    <name evidence="10" type="ORF">SAMN05444392_11034</name>
</gene>
<feature type="transmembrane region" description="Helical" evidence="8">
    <location>
        <begin position="362"/>
        <end position="383"/>
    </location>
</feature>
<sequence>MEKEQRKQGLQRGLKQRHVTLMSLGAAIGVGLFLGSASAIKLAGPSIMISYLLGGFALFFIMRALGEMAIENPVAGSFSRYAHQHLGSWAGYITGWNYWFMWVVTCMGEVTAVGTYMDFWIPGVPSWIWALISLLVITAINFIAVRAYGELEFWFALIKVVTILLMIIVGFGIIIFGLGNGGIATGISNLWNHGGFFANGYKGILMSLQMVMFAYLGIEMIGLTAGEVEQPEKTLSRAIDNVFWRILIFYVGALFVIMSIYPWTEIGTKGSPFVTTFAHVGIPAAAGIINFVVLTAALSSCNSGIFSTGRMLFNLASQGDAPSNWKQINQSGVPGKAILISGLALLAGVGLNYWMPKEAFKIITSVATFGAIWTWAIILLSQLRYRKGLTKDQQEKLKYKMPWYPYSNYFTLLFLLMVVGVMMYFPDTRISVIVGPIFYGILTIIYYGRGLHKRDQERYPSKSHSA</sequence>
<dbReference type="GO" id="GO:0006865">
    <property type="term" value="P:amino acid transport"/>
    <property type="evidence" value="ECO:0007669"/>
    <property type="project" value="UniProtKB-KW"/>
</dbReference>
<keyword evidence="3" id="KW-1003">Cell membrane</keyword>
<dbReference type="EMBL" id="FQVL01000010">
    <property type="protein sequence ID" value="SHF19809.1"/>
    <property type="molecule type" value="Genomic_DNA"/>
</dbReference>
<feature type="transmembrane region" description="Helical" evidence="8">
    <location>
        <begin position="337"/>
        <end position="356"/>
    </location>
</feature>
<dbReference type="PANTHER" id="PTHR43495">
    <property type="entry name" value="GABA PERMEASE"/>
    <property type="match status" value="1"/>
</dbReference>
<keyword evidence="4 8" id="KW-0812">Transmembrane</keyword>
<keyword evidence="5" id="KW-0029">Amino-acid transport</keyword>
<evidence type="ECO:0000256" key="6">
    <source>
        <dbReference type="ARBA" id="ARBA00022989"/>
    </source>
</evidence>
<dbReference type="OrthoDB" id="9780162at2"/>
<dbReference type="AlphaFoldDB" id="A0A1M4ZP28"/>
<dbReference type="InterPro" id="IPR004841">
    <property type="entry name" value="AA-permease/SLC12A_dom"/>
</dbReference>
<feature type="transmembrane region" description="Helical" evidence="8">
    <location>
        <begin position="430"/>
        <end position="448"/>
    </location>
</feature>
<feature type="domain" description="Amino acid permease/ SLC12A" evidence="9">
    <location>
        <begin position="18"/>
        <end position="446"/>
    </location>
</feature>
<feature type="transmembrane region" description="Helical" evidence="8">
    <location>
        <begin position="46"/>
        <end position="65"/>
    </location>
</feature>
<evidence type="ECO:0000313" key="10">
    <source>
        <dbReference type="EMBL" id="SHF19809.1"/>
    </source>
</evidence>
<keyword evidence="2" id="KW-0813">Transport</keyword>
<dbReference type="Pfam" id="PF00324">
    <property type="entry name" value="AA_permease"/>
    <property type="match status" value="1"/>
</dbReference>
<evidence type="ECO:0000256" key="2">
    <source>
        <dbReference type="ARBA" id="ARBA00022448"/>
    </source>
</evidence>
<feature type="transmembrane region" description="Helical" evidence="8">
    <location>
        <begin position="276"/>
        <end position="301"/>
    </location>
</feature>
<feature type="transmembrane region" description="Helical" evidence="8">
    <location>
        <begin position="203"/>
        <end position="221"/>
    </location>
</feature>
<dbReference type="STRING" id="112248.SAMN05444392_11034"/>
<feature type="transmembrane region" description="Helical" evidence="8">
    <location>
        <begin position="124"/>
        <end position="144"/>
    </location>
</feature>
<keyword evidence="6 8" id="KW-1133">Transmembrane helix</keyword>
<organism evidence="10 11">
    <name type="scientific">Seinonella peptonophila</name>
    <dbReference type="NCBI Taxonomy" id="112248"/>
    <lineage>
        <taxon>Bacteria</taxon>
        <taxon>Bacillati</taxon>
        <taxon>Bacillota</taxon>
        <taxon>Bacilli</taxon>
        <taxon>Bacillales</taxon>
        <taxon>Thermoactinomycetaceae</taxon>
        <taxon>Seinonella</taxon>
    </lineage>
</organism>
<dbReference type="PIRSF" id="PIRSF006060">
    <property type="entry name" value="AA_transporter"/>
    <property type="match status" value="1"/>
</dbReference>
<accession>A0A1M4ZP28</accession>
<feature type="transmembrane region" description="Helical" evidence="8">
    <location>
        <begin position="156"/>
        <end position="183"/>
    </location>
</feature>
<evidence type="ECO:0000256" key="7">
    <source>
        <dbReference type="ARBA" id="ARBA00023136"/>
    </source>
</evidence>
<dbReference type="PROSITE" id="PS00218">
    <property type="entry name" value="AMINO_ACID_PERMEASE_1"/>
    <property type="match status" value="1"/>
</dbReference>
<comment type="subcellular location">
    <subcellularLocation>
        <location evidence="1">Cell membrane</location>
        <topology evidence="1">Multi-pass membrane protein</topology>
    </subcellularLocation>
</comment>
<evidence type="ECO:0000256" key="4">
    <source>
        <dbReference type="ARBA" id="ARBA00022692"/>
    </source>
</evidence>
<feature type="transmembrane region" description="Helical" evidence="8">
    <location>
        <begin position="86"/>
        <end position="104"/>
    </location>
</feature>
<keyword evidence="11" id="KW-1185">Reference proteome</keyword>
<proteinExistence type="predicted"/>
<dbReference type="FunFam" id="1.20.1740.10:FF:000001">
    <property type="entry name" value="Amino acid permease"/>
    <property type="match status" value="1"/>
</dbReference>
<dbReference type="RefSeq" id="WP_073155924.1">
    <property type="nucleotide sequence ID" value="NZ_FQVL01000010.1"/>
</dbReference>